<comment type="similarity">
    <text evidence="2 3">Belongs to the DegT/DnrJ/EryC1 family.</text>
</comment>
<dbReference type="PANTHER" id="PTHR30244:SF36">
    <property type="entry name" value="3-OXO-GLUCOSE-6-PHOSPHATE:GLUTAMATE AMINOTRANSFERASE"/>
    <property type="match status" value="1"/>
</dbReference>
<dbReference type="Gene3D" id="3.90.1150.10">
    <property type="entry name" value="Aspartate Aminotransferase, domain 1"/>
    <property type="match status" value="1"/>
</dbReference>
<dbReference type="GO" id="GO:0030170">
    <property type="term" value="F:pyridoxal phosphate binding"/>
    <property type="evidence" value="ECO:0007669"/>
    <property type="project" value="TreeGrafter"/>
</dbReference>
<comment type="caution">
    <text evidence="4">The sequence shown here is derived from an EMBL/GenBank/DDBJ whole genome shotgun (WGS) entry which is preliminary data.</text>
</comment>
<dbReference type="Pfam" id="PF01041">
    <property type="entry name" value="DegT_DnrJ_EryC1"/>
    <property type="match status" value="1"/>
</dbReference>
<dbReference type="GO" id="GO:0008483">
    <property type="term" value="F:transaminase activity"/>
    <property type="evidence" value="ECO:0007669"/>
    <property type="project" value="UniProtKB-KW"/>
</dbReference>
<evidence type="ECO:0000313" key="5">
    <source>
        <dbReference type="Proteomes" id="UP000435910"/>
    </source>
</evidence>
<dbReference type="Proteomes" id="UP000435910">
    <property type="component" value="Unassembled WGS sequence"/>
</dbReference>
<dbReference type="SUPFAM" id="SSF53383">
    <property type="entry name" value="PLP-dependent transferases"/>
    <property type="match status" value="1"/>
</dbReference>
<organism evidence="4 5">
    <name type="scientific">Bacillus licheniformis</name>
    <dbReference type="NCBI Taxonomy" id="1402"/>
    <lineage>
        <taxon>Bacteria</taxon>
        <taxon>Bacillati</taxon>
        <taxon>Bacillota</taxon>
        <taxon>Bacilli</taxon>
        <taxon>Bacillales</taxon>
        <taxon>Bacillaceae</taxon>
        <taxon>Bacillus</taxon>
    </lineage>
</organism>
<protein>
    <submittedName>
        <fullName evidence="4">3-oxo-glucose-6-phosphate:glutamate aminotransferase</fullName>
    </submittedName>
</protein>
<dbReference type="CDD" id="cd00616">
    <property type="entry name" value="AHBA_syn"/>
    <property type="match status" value="1"/>
</dbReference>
<dbReference type="InterPro" id="IPR015424">
    <property type="entry name" value="PyrdxlP-dep_Trfase"/>
</dbReference>
<evidence type="ECO:0000256" key="1">
    <source>
        <dbReference type="ARBA" id="ARBA00022898"/>
    </source>
</evidence>
<dbReference type="Gene3D" id="3.40.640.10">
    <property type="entry name" value="Type I PLP-dependent aspartate aminotransferase-like (Major domain)"/>
    <property type="match status" value="1"/>
</dbReference>
<dbReference type="InterPro" id="IPR000653">
    <property type="entry name" value="DegT/StrS_aminotransferase"/>
</dbReference>
<accession>A0A8B5YHY9</accession>
<dbReference type="PANTHER" id="PTHR30244">
    <property type="entry name" value="TRANSAMINASE"/>
    <property type="match status" value="1"/>
</dbReference>
<dbReference type="InterPro" id="IPR015421">
    <property type="entry name" value="PyrdxlP-dep_Trfase_major"/>
</dbReference>
<evidence type="ECO:0000313" key="4">
    <source>
        <dbReference type="EMBL" id="TWL33558.1"/>
    </source>
</evidence>
<name>A0A8B5YHY9_BACLI</name>
<reference evidence="4 5" key="1">
    <citation type="submission" date="2019-06" db="EMBL/GenBank/DDBJ databases">
        <title>Genome sequence analysis of &gt;100 Bacillus licheniformis strains suggests intrinsic resistance to this species.</title>
        <authorList>
            <person name="Wels M."/>
            <person name="Siezen R.J."/>
            <person name="Johansen E."/>
            <person name="Stuer-Lauridsen B."/>
            <person name="Bjerre K."/>
            <person name="Nielsen B.K.K."/>
        </authorList>
    </citation>
    <scope>NUCLEOTIDE SEQUENCE [LARGE SCALE GENOMIC DNA]</scope>
    <source>
        <strain evidence="4 5">BAC-16736</strain>
    </source>
</reference>
<dbReference type="GO" id="GO:0000271">
    <property type="term" value="P:polysaccharide biosynthetic process"/>
    <property type="evidence" value="ECO:0007669"/>
    <property type="project" value="TreeGrafter"/>
</dbReference>
<sequence>MTISQNNKNGVKLMKTANENMTCTSKQLFVLLNDLKEGKLAGECRIDDTLANQKLKETLQQDQFDITANLLNRMDSPPSRVDFMPLHRLITEEEVDDVVHAVKDVLPTGQFTSGSYVGVFEAEIAAFLSKKHVMASSSGTDAMIVALKAAGVGQGDEVIMPANSFAATENAVLAAGGTPIFCDIDPVTFCMDPSEIEACVTLKTKCILPVHLYGKLPDMEAIAKTADKYGIPIIEDACQAIGVSDLGKNSLCSILSFNPYKNLGTCGKAGAIVTDDPSFASACMEYMYHGFELNQKNKKAADYGFNAKIDNLQAAIGLARMKYLSLNNLKRLYLADRYIAHLQQYEDRGLIKLPQMTDDHVWHLFTIKILNGNRDQVKDMMLKFHNVQTDIYYPILSHHQNTPLVKANYRHTSLPVTESVHKQMLQLPLYPGLTVEEQDKVMEALIDVVS</sequence>
<dbReference type="EMBL" id="NILC01000002">
    <property type="protein sequence ID" value="TWL33558.1"/>
    <property type="molecule type" value="Genomic_DNA"/>
</dbReference>
<evidence type="ECO:0000256" key="2">
    <source>
        <dbReference type="ARBA" id="ARBA00037999"/>
    </source>
</evidence>
<keyword evidence="4" id="KW-0808">Transferase</keyword>
<proteinExistence type="inferred from homology"/>
<gene>
    <name evidence="4" type="ORF">CHCC16736_3575</name>
</gene>
<evidence type="ECO:0000256" key="3">
    <source>
        <dbReference type="RuleBase" id="RU004508"/>
    </source>
</evidence>
<dbReference type="AlphaFoldDB" id="A0A8B5YHY9"/>
<keyword evidence="1 3" id="KW-0663">Pyridoxal phosphate</keyword>
<dbReference type="InterPro" id="IPR015422">
    <property type="entry name" value="PyrdxlP-dep_Trfase_small"/>
</dbReference>
<keyword evidence="4" id="KW-0032">Aminotransferase</keyword>